<dbReference type="OrthoDB" id="3537796at2"/>
<feature type="signal peptide" evidence="1">
    <location>
        <begin position="1"/>
        <end position="28"/>
    </location>
</feature>
<proteinExistence type="predicted"/>
<dbReference type="EMBL" id="PVNG01000002">
    <property type="protein sequence ID" value="PRX69547.1"/>
    <property type="molecule type" value="Genomic_DNA"/>
</dbReference>
<keyword evidence="1" id="KW-0732">Signal</keyword>
<comment type="caution">
    <text evidence="2">The sequence shown here is derived from an EMBL/GenBank/DDBJ whole genome shotgun (WGS) entry which is preliminary data.</text>
</comment>
<organism evidence="2 3">
    <name type="scientific">Nonomuraea fuscirosea</name>
    <dbReference type="NCBI Taxonomy" id="1291556"/>
    <lineage>
        <taxon>Bacteria</taxon>
        <taxon>Bacillati</taxon>
        <taxon>Actinomycetota</taxon>
        <taxon>Actinomycetes</taxon>
        <taxon>Streptosporangiales</taxon>
        <taxon>Streptosporangiaceae</taxon>
        <taxon>Nonomuraea</taxon>
    </lineage>
</organism>
<evidence type="ECO:0000313" key="2">
    <source>
        <dbReference type="EMBL" id="PRX69547.1"/>
    </source>
</evidence>
<evidence type="ECO:0000313" key="3">
    <source>
        <dbReference type="Proteomes" id="UP000238312"/>
    </source>
</evidence>
<dbReference type="AlphaFoldDB" id="A0A2T0N9S3"/>
<reference evidence="2 3" key="1">
    <citation type="submission" date="2018-03" db="EMBL/GenBank/DDBJ databases">
        <title>Genomic Encyclopedia of Type Strains, Phase III (KMG-III): the genomes of soil and plant-associated and newly described type strains.</title>
        <authorList>
            <person name="Whitman W."/>
        </authorList>
    </citation>
    <scope>NUCLEOTIDE SEQUENCE [LARGE SCALE GENOMIC DNA]</scope>
    <source>
        <strain evidence="2 3">CGMCC 4.7104</strain>
    </source>
</reference>
<sequence>MRKILAIAAIAGSTAMTGLALVPATAQASTSAATGTVATAESGTASFGNWGRYFSSDRKAYTFGKTWKSHGKVYTKWYGVEKRGGKKGWIWFEFYQNGGWHKFNRSWDGKTVGSWNGKGIKKVYTFTCWGGKFDHCGSKHRIY</sequence>
<protein>
    <submittedName>
        <fullName evidence="2">Uncharacterized protein</fullName>
    </submittedName>
</protein>
<feature type="chain" id="PRO_5015692315" evidence="1">
    <location>
        <begin position="29"/>
        <end position="143"/>
    </location>
</feature>
<dbReference type="Proteomes" id="UP000238312">
    <property type="component" value="Unassembled WGS sequence"/>
</dbReference>
<gene>
    <name evidence="2" type="ORF">B0I32_102605</name>
</gene>
<dbReference type="RefSeq" id="WP_106235858.1">
    <property type="nucleotide sequence ID" value="NZ_JBFAIB010000026.1"/>
</dbReference>
<evidence type="ECO:0000256" key="1">
    <source>
        <dbReference type="SAM" id="SignalP"/>
    </source>
</evidence>
<keyword evidence="3" id="KW-1185">Reference proteome</keyword>
<accession>A0A2T0N9S3</accession>
<name>A0A2T0N9S3_9ACTN</name>